<evidence type="ECO:0000256" key="4">
    <source>
        <dbReference type="ARBA" id="ARBA00023163"/>
    </source>
</evidence>
<keyword evidence="3 6" id="KW-0238">DNA-binding</keyword>
<dbReference type="Gene3D" id="3.40.190.10">
    <property type="entry name" value="Periplasmic binding protein-like II"/>
    <property type="match status" value="2"/>
</dbReference>
<gene>
    <name evidence="6" type="ORF">SAMN05660197_0025</name>
</gene>
<protein>
    <submittedName>
        <fullName evidence="6">DNA-binding transcriptional regulator, LysR family</fullName>
    </submittedName>
</protein>
<dbReference type="PANTHER" id="PTHR30126:SF64">
    <property type="entry name" value="HTH-TYPE TRANSCRIPTIONAL REGULATOR CITR"/>
    <property type="match status" value="1"/>
</dbReference>
<dbReference type="OrthoDB" id="9803735at2"/>
<dbReference type="PANTHER" id="PTHR30126">
    <property type="entry name" value="HTH-TYPE TRANSCRIPTIONAL REGULATOR"/>
    <property type="match status" value="1"/>
</dbReference>
<keyword evidence="4" id="KW-0804">Transcription</keyword>
<reference evidence="7" key="1">
    <citation type="submission" date="2017-04" db="EMBL/GenBank/DDBJ databases">
        <authorList>
            <person name="Varghese N."/>
            <person name="Submissions S."/>
        </authorList>
    </citation>
    <scope>NUCLEOTIDE SEQUENCE [LARGE SCALE GENOMIC DNA]</scope>
    <source>
        <strain evidence="7">DSM 16512</strain>
    </source>
</reference>
<dbReference type="SUPFAM" id="SSF46785">
    <property type="entry name" value="Winged helix' DNA-binding domain"/>
    <property type="match status" value="1"/>
</dbReference>
<dbReference type="GO" id="GO:0003700">
    <property type="term" value="F:DNA-binding transcription factor activity"/>
    <property type="evidence" value="ECO:0007669"/>
    <property type="project" value="InterPro"/>
</dbReference>
<keyword evidence="7" id="KW-1185">Reference proteome</keyword>
<dbReference type="EMBL" id="FWWZ01000001">
    <property type="protein sequence ID" value="SMC08278.1"/>
    <property type="molecule type" value="Genomic_DNA"/>
</dbReference>
<evidence type="ECO:0000313" key="7">
    <source>
        <dbReference type="Proteomes" id="UP000192602"/>
    </source>
</evidence>
<evidence type="ECO:0000259" key="5">
    <source>
        <dbReference type="PROSITE" id="PS50931"/>
    </source>
</evidence>
<evidence type="ECO:0000256" key="3">
    <source>
        <dbReference type="ARBA" id="ARBA00023125"/>
    </source>
</evidence>
<dbReference type="InterPro" id="IPR036390">
    <property type="entry name" value="WH_DNA-bd_sf"/>
</dbReference>
<sequence>MIKDFTKLETFLVVIKEKSFSKASAKLGISQPAVTQQIKYLEEQLDAKLIERKKNGVKLTKEGEEVYKIAQKIAKCIQNAEQDLLKVINKQITFIIGSSFTIGNYILPQIINEIKKIVENDILIKVDVSENIVDNVLGKKFDLGLIESPIFKEGLIYREWMEDELVLFSNTKLPRYVRTEDLYKFNWICREEGSHTRKLVAETFEKLGVSCKKFNVIGEVSSSTAVVNSILRSPVNKEHPTVSIISRYAIEDELQSGRLFEAKIKGEKIKRKFYITYLKERRNDPFLMKIVDLLLKFKK</sequence>
<dbReference type="Gene3D" id="1.10.10.10">
    <property type="entry name" value="Winged helix-like DNA-binding domain superfamily/Winged helix DNA-binding domain"/>
    <property type="match status" value="1"/>
</dbReference>
<dbReference type="GO" id="GO:0000976">
    <property type="term" value="F:transcription cis-regulatory region binding"/>
    <property type="evidence" value="ECO:0007669"/>
    <property type="project" value="TreeGrafter"/>
</dbReference>
<dbReference type="RefSeq" id="WP_084274557.1">
    <property type="nucleotide sequence ID" value="NZ_AP026671.1"/>
</dbReference>
<dbReference type="PRINTS" id="PR00039">
    <property type="entry name" value="HTHLYSR"/>
</dbReference>
<dbReference type="Pfam" id="PF03466">
    <property type="entry name" value="LysR_substrate"/>
    <property type="match status" value="1"/>
</dbReference>
<evidence type="ECO:0000313" key="6">
    <source>
        <dbReference type="EMBL" id="SMC08278.1"/>
    </source>
</evidence>
<accession>A0A1W1WPN9</accession>
<comment type="similarity">
    <text evidence="1">Belongs to the LysR transcriptional regulatory family.</text>
</comment>
<keyword evidence="2" id="KW-0805">Transcription regulation</keyword>
<dbReference type="InterPro" id="IPR000847">
    <property type="entry name" value="LysR_HTH_N"/>
</dbReference>
<dbReference type="PROSITE" id="PS50931">
    <property type="entry name" value="HTH_LYSR"/>
    <property type="match status" value="1"/>
</dbReference>
<name>A0A1W1WPN9_9BACT</name>
<dbReference type="Proteomes" id="UP000192602">
    <property type="component" value="Unassembled WGS sequence"/>
</dbReference>
<dbReference type="FunFam" id="1.10.10.10:FF:000001">
    <property type="entry name" value="LysR family transcriptional regulator"/>
    <property type="match status" value="1"/>
</dbReference>
<dbReference type="SUPFAM" id="SSF53850">
    <property type="entry name" value="Periplasmic binding protein-like II"/>
    <property type="match status" value="1"/>
</dbReference>
<proteinExistence type="inferred from homology"/>
<feature type="domain" description="HTH lysR-type" evidence="5">
    <location>
        <begin position="1"/>
        <end position="60"/>
    </location>
</feature>
<dbReference type="Pfam" id="PF00126">
    <property type="entry name" value="HTH_1"/>
    <property type="match status" value="1"/>
</dbReference>
<organism evidence="6 7">
    <name type="scientific">Nitratiruptor tergarcus DSM 16512</name>
    <dbReference type="NCBI Taxonomy" id="1069081"/>
    <lineage>
        <taxon>Bacteria</taxon>
        <taxon>Pseudomonadati</taxon>
        <taxon>Campylobacterota</taxon>
        <taxon>Epsilonproteobacteria</taxon>
        <taxon>Nautiliales</taxon>
        <taxon>Nitratiruptoraceae</taxon>
        <taxon>Nitratiruptor</taxon>
    </lineage>
</organism>
<dbReference type="AlphaFoldDB" id="A0A1W1WPN9"/>
<dbReference type="InterPro" id="IPR005119">
    <property type="entry name" value="LysR_subst-bd"/>
</dbReference>
<dbReference type="STRING" id="1069081.SAMN05660197_0025"/>
<dbReference type="InterPro" id="IPR036388">
    <property type="entry name" value="WH-like_DNA-bd_sf"/>
</dbReference>
<evidence type="ECO:0000256" key="2">
    <source>
        <dbReference type="ARBA" id="ARBA00023015"/>
    </source>
</evidence>
<evidence type="ECO:0000256" key="1">
    <source>
        <dbReference type="ARBA" id="ARBA00009437"/>
    </source>
</evidence>